<dbReference type="EMBL" id="FONH01000002">
    <property type="protein sequence ID" value="SFE44901.1"/>
    <property type="molecule type" value="Genomic_DNA"/>
</dbReference>
<evidence type="ECO:0000259" key="4">
    <source>
        <dbReference type="Pfam" id="PF25954"/>
    </source>
</evidence>
<name>A0A1I2ALR0_9GAMM</name>
<dbReference type="AlphaFoldDB" id="A0A1I2ALR0"/>
<dbReference type="GO" id="GO:0060003">
    <property type="term" value="P:copper ion export"/>
    <property type="evidence" value="ECO:0007669"/>
    <property type="project" value="TreeGrafter"/>
</dbReference>
<proteinExistence type="inferred from homology"/>
<dbReference type="GO" id="GO:0016020">
    <property type="term" value="C:membrane"/>
    <property type="evidence" value="ECO:0007669"/>
    <property type="project" value="InterPro"/>
</dbReference>
<dbReference type="InterPro" id="IPR058792">
    <property type="entry name" value="Beta-barrel_RND_2"/>
</dbReference>
<feature type="signal peptide" evidence="3">
    <location>
        <begin position="1"/>
        <end position="24"/>
    </location>
</feature>
<dbReference type="STRING" id="500610.SAMN02799615_01075"/>
<feature type="chain" id="PRO_5011646897" evidence="3">
    <location>
        <begin position="25"/>
        <end position="367"/>
    </location>
</feature>
<evidence type="ECO:0000256" key="3">
    <source>
        <dbReference type="SAM" id="SignalP"/>
    </source>
</evidence>
<dbReference type="Gene3D" id="1.10.287.470">
    <property type="entry name" value="Helix hairpin bin"/>
    <property type="match status" value="1"/>
</dbReference>
<gene>
    <name evidence="7" type="ORF">SAMN02799615_01075</name>
</gene>
<dbReference type="Gene3D" id="2.40.50.100">
    <property type="match status" value="1"/>
</dbReference>
<feature type="domain" description="CzcB-like barrel-sandwich hybrid" evidence="5">
    <location>
        <begin position="75"/>
        <end position="210"/>
    </location>
</feature>
<evidence type="ECO:0000256" key="1">
    <source>
        <dbReference type="ARBA" id="ARBA00009477"/>
    </source>
</evidence>
<dbReference type="InterPro" id="IPR051909">
    <property type="entry name" value="MFP_Cation_Efflux"/>
</dbReference>
<dbReference type="InterPro" id="IPR006143">
    <property type="entry name" value="RND_pump_MFP"/>
</dbReference>
<dbReference type="SUPFAM" id="SSF111369">
    <property type="entry name" value="HlyD-like secretion proteins"/>
    <property type="match status" value="1"/>
</dbReference>
<sequence>MTRPVLRSAFFCLAMTTAVATVHAEETRETPSANPLALDAQAIKDAGIVLARLGTRALTDEIKAPGEVKADAYSTVLVAPRIESMVLKRLVRLGDVVKAGQPLVVLSSVQVAETQGSLIVAEQDWQRVASLGPQAVSGRRYTEVKVQRDQAQAKLRAYGLSDGQIRNVLRNGSAKADGSYELLAPTDGRITTDQFLVGERVDAGRMLFTLVKEDSVWVEAQLPPADAERVKPGGDARILVHGSTLPGKVVQRSHQTDERTRTVPVRIEVDNRDDLLHQGELVDTRLAVGAGKPVLAVPAEAVILLQNQSTVFVAKGNGQFEPAPVLTGETRDGWVEIRDGLKDGTGYVSKGAFGLKARLLRSQLGEE</sequence>
<dbReference type="Proteomes" id="UP000199477">
    <property type="component" value="Unassembled WGS sequence"/>
</dbReference>
<evidence type="ECO:0000313" key="7">
    <source>
        <dbReference type="EMBL" id="SFE44901.1"/>
    </source>
</evidence>
<protein>
    <submittedName>
        <fullName evidence="7">Membrane fusion protein, cobalt-zinc-cadmium efflux system</fullName>
    </submittedName>
</protein>
<dbReference type="GO" id="GO:0015679">
    <property type="term" value="P:plasma membrane copper ion transport"/>
    <property type="evidence" value="ECO:0007669"/>
    <property type="project" value="TreeGrafter"/>
</dbReference>
<evidence type="ECO:0000313" key="8">
    <source>
        <dbReference type="Proteomes" id="UP000199477"/>
    </source>
</evidence>
<dbReference type="InterPro" id="IPR058647">
    <property type="entry name" value="BSH_CzcB-like"/>
</dbReference>
<dbReference type="GO" id="GO:0030313">
    <property type="term" value="C:cell envelope"/>
    <property type="evidence" value="ECO:0007669"/>
    <property type="project" value="TreeGrafter"/>
</dbReference>
<comment type="similarity">
    <text evidence="1">Belongs to the membrane fusion protein (MFP) (TC 8.A.1) family.</text>
</comment>
<dbReference type="GO" id="GO:0022857">
    <property type="term" value="F:transmembrane transporter activity"/>
    <property type="evidence" value="ECO:0007669"/>
    <property type="project" value="InterPro"/>
</dbReference>
<reference evidence="8" key="1">
    <citation type="submission" date="2016-10" db="EMBL/GenBank/DDBJ databases">
        <authorList>
            <person name="Varghese N."/>
            <person name="Submissions S."/>
        </authorList>
    </citation>
    <scope>NUCLEOTIDE SEQUENCE [LARGE SCALE GENOMIC DNA]</scope>
    <source>
        <strain evidence="8">UNC178MFTsu3.1</strain>
    </source>
</reference>
<feature type="domain" description="CzcB-like C-terminal circularly permuted SH3-like" evidence="6">
    <location>
        <begin position="295"/>
        <end position="356"/>
    </location>
</feature>
<evidence type="ECO:0000259" key="6">
    <source>
        <dbReference type="Pfam" id="PF25975"/>
    </source>
</evidence>
<dbReference type="InterPro" id="IPR058649">
    <property type="entry name" value="CzcB_C"/>
</dbReference>
<dbReference type="PANTHER" id="PTHR30097">
    <property type="entry name" value="CATION EFFLUX SYSTEM PROTEIN CUSB"/>
    <property type="match status" value="1"/>
</dbReference>
<organism evidence="7 8">
    <name type="scientific">Dyella marensis</name>
    <dbReference type="NCBI Taxonomy" id="500610"/>
    <lineage>
        <taxon>Bacteria</taxon>
        <taxon>Pseudomonadati</taxon>
        <taxon>Pseudomonadota</taxon>
        <taxon>Gammaproteobacteria</taxon>
        <taxon>Lysobacterales</taxon>
        <taxon>Rhodanobacteraceae</taxon>
        <taxon>Dyella</taxon>
    </lineage>
</organism>
<accession>A0A1I2ALR0</accession>
<keyword evidence="2" id="KW-0813">Transport</keyword>
<dbReference type="Gene3D" id="2.40.30.170">
    <property type="match status" value="1"/>
</dbReference>
<dbReference type="Pfam" id="PF25975">
    <property type="entry name" value="CzcB_C"/>
    <property type="match status" value="1"/>
</dbReference>
<dbReference type="Pfam" id="PF25954">
    <property type="entry name" value="Beta-barrel_RND_2"/>
    <property type="match status" value="1"/>
</dbReference>
<dbReference type="NCBIfam" id="TIGR01730">
    <property type="entry name" value="RND_mfp"/>
    <property type="match status" value="1"/>
</dbReference>
<keyword evidence="8" id="KW-1185">Reference proteome</keyword>
<evidence type="ECO:0000259" key="5">
    <source>
        <dbReference type="Pfam" id="PF25973"/>
    </source>
</evidence>
<evidence type="ECO:0000256" key="2">
    <source>
        <dbReference type="ARBA" id="ARBA00022448"/>
    </source>
</evidence>
<dbReference type="Pfam" id="PF25973">
    <property type="entry name" value="BSH_CzcB"/>
    <property type="match status" value="1"/>
</dbReference>
<keyword evidence="3" id="KW-0732">Signal</keyword>
<dbReference type="Gene3D" id="2.40.420.20">
    <property type="match status" value="1"/>
</dbReference>
<feature type="domain" description="CusB-like beta-barrel" evidence="4">
    <location>
        <begin position="215"/>
        <end position="287"/>
    </location>
</feature>
<dbReference type="PANTHER" id="PTHR30097:SF4">
    <property type="entry name" value="SLR6042 PROTEIN"/>
    <property type="match status" value="1"/>
</dbReference>